<dbReference type="InterPro" id="IPR051677">
    <property type="entry name" value="AfsR-DnrI-RedD_regulator"/>
</dbReference>
<evidence type="ECO:0000313" key="5">
    <source>
        <dbReference type="EMBL" id="AOR31034.1"/>
    </source>
</evidence>
<dbReference type="PANTHER" id="PTHR35807">
    <property type="entry name" value="TRANSCRIPTIONAL REGULATOR REDD-RELATED"/>
    <property type="match status" value="1"/>
</dbReference>
<dbReference type="InterPro" id="IPR011990">
    <property type="entry name" value="TPR-like_helical_dom_sf"/>
</dbReference>
<dbReference type="Proteomes" id="UP000094960">
    <property type="component" value="Chromosome"/>
</dbReference>
<evidence type="ECO:0000259" key="4">
    <source>
        <dbReference type="PROSITE" id="PS51782"/>
    </source>
</evidence>
<sequence length="950" mass="101942">MTHPPQLRQRLTAAATATGTLAVTLTLLAGMPYVLWRATGVPWPEHISSLGEVGQRLTQPVSDPLMISLLAVVGWACWAGFAYTVVRETIWYVTHLPQLLRDRHAHHEHVAALSVKGSLAALCIGTLVVALIGLWRPETASAQQPFSPGDVRPHTAATAPLIPVSTRHRAADKPASARATTTNSTTTHSTLPGQAREAEAVRHIEYTVVEGDTLWDIARMHLGDPLKWPRIYALNKDRVQGDGARLTDPDLILPGWQLTIPASGAATPPPASVPAPTDPAPATTPPKPSEPAPAQAPPTLDHRKDTGRQEAGQHTPAQSDRHDEATTAKPSAPQGPAAITFGEASLIGITAAAGLLAARRYWYWHQHRRREPGQETDVPALSPLVDKAAQAAHAATRPRQPADAHLLAPRRTPPQQPLTPGTVTIGVREDAEVPLDELAVTGGCAWTGPGAEGAARALLVGVLTAAERRRPGPPRVTAVVPQDLADTLLPGLPAEFSALTQSADLADAIRYAEQHLIAHARAHDEQDTAPAATLQASPHSAPETEPGPLLLLATPDAAHTGQLQALASRSRPGTLIVLSLGTMLPGSSSWHIADDGTVTSEGHGQVPGTLRLFHLTPEAGRDVTEVLLTAHGQRPRLRVLPTQAPRPDSEHETPTPPPADDEPPHPDAVEPTHPHPVEILHPDAVEPTRPAQTKPVRLHVLGPITLYARGHQDPVGTNLRAEVHEFLALLAAHPTGLLASDIADKLHLAPGSDQNALKNLRRAVRRALRAATGITAQEFILLQGELHKLNPELVETDLAEFSRSLKEAFSASDTEEARSDALSAVRDALSHYRGPFAHGSDYLWADTVREHLTTKATDAALRLARQAERAGATPRELDVVLALLEHLGTVHPDHERLAQHTIRLYQAAGRHDAARHTYIRLTRHLAELGIEPEPATQALIAPRIRSRQMR</sequence>
<evidence type="ECO:0000256" key="1">
    <source>
        <dbReference type="ARBA" id="ARBA00023012"/>
    </source>
</evidence>
<dbReference type="InterPro" id="IPR005158">
    <property type="entry name" value="BTAD"/>
</dbReference>
<keyword evidence="6" id="KW-1185">Reference proteome</keyword>
<protein>
    <submittedName>
        <fullName evidence="5">Transcriptional regulator</fullName>
    </submittedName>
</protein>
<keyword evidence="3" id="KW-1133">Transmembrane helix</keyword>
<dbReference type="InterPro" id="IPR036779">
    <property type="entry name" value="LysM_dom_sf"/>
</dbReference>
<accession>A0A1D7Y689</accession>
<feature type="transmembrane region" description="Helical" evidence="3">
    <location>
        <begin position="12"/>
        <end position="36"/>
    </location>
</feature>
<reference evidence="6" key="1">
    <citation type="submission" date="2016-09" db="EMBL/GenBank/DDBJ databases">
        <title>Streptomyces puniciscabiei strain:TW1S1 Genome sequencing and assembly.</title>
        <authorList>
            <person name="Kim M.-K."/>
            <person name="Kim S.B."/>
        </authorList>
    </citation>
    <scope>NUCLEOTIDE SEQUENCE [LARGE SCALE GENOMIC DNA]</scope>
    <source>
        <strain evidence="6">TW1S1</strain>
    </source>
</reference>
<dbReference type="PROSITE" id="PS51782">
    <property type="entry name" value="LYSM"/>
    <property type="match status" value="1"/>
</dbReference>
<dbReference type="Gene3D" id="3.10.350.10">
    <property type="entry name" value="LysM domain"/>
    <property type="match status" value="1"/>
</dbReference>
<dbReference type="Pfam" id="PF01476">
    <property type="entry name" value="LysM"/>
    <property type="match status" value="1"/>
</dbReference>
<feature type="region of interest" description="Disordered" evidence="2">
    <location>
        <begin position="391"/>
        <end position="420"/>
    </location>
</feature>
<dbReference type="KEGG" id="spun:BFF78_08250"/>
<keyword evidence="3" id="KW-0812">Transmembrane</keyword>
<dbReference type="AlphaFoldDB" id="A0A1D7Y689"/>
<keyword evidence="3" id="KW-0472">Membrane</keyword>
<dbReference type="Gene3D" id="1.25.40.10">
    <property type="entry name" value="Tetratricopeptide repeat domain"/>
    <property type="match status" value="1"/>
</dbReference>
<dbReference type="GO" id="GO:0000160">
    <property type="term" value="P:phosphorelay signal transduction system"/>
    <property type="evidence" value="ECO:0007669"/>
    <property type="project" value="UniProtKB-KW"/>
</dbReference>
<dbReference type="SUPFAM" id="SSF48452">
    <property type="entry name" value="TPR-like"/>
    <property type="match status" value="1"/>
</dbReference>
<dbReference type="InterPro" id="IPR018392">
    <property type="entry name" value="LysM"/>
</dbReference>
<feature type="region of interest" description="Disordered" evidence="2">
    <location>
        <begin position="262"/>
        <end position="337"/>
    </location>
</feature>
<name>A0A1D7Y689_9ACTN</name>
<dbReference type="SUPFAM" id="SSF54106">
    <property type="entry name" value="LysM domain"/>
    <property type="match status" value="1"/>
</dbReference>
<feature type="compositionally biased region" description="Pro residues" evidence="2">
    <location>
        <begin position="267"/>
        <end position="296"/>
    </location>
</feature>
<gene>
    <name evidence="5" type="ORF">BFF78_08250</name>
</gene>
<dbReference type="SMART" id="SM00257">
    <property type="entry name" value="LysM"/>
    <property type="match status" value="1"/>
</dbReference>
<proteinExistence type="predicted"/>
<dbReference type="CDD" id="cd00118">
    <property type="entry name" value="LysM"/>
    <property type="match status" value="1"/>
</dbReference>
<feature type="compositionally biased region" description="Low complexity" evidence="2">
    <location>
        <begin position="176"/>
        <end position="190"/>
    </location>
</feature>
<evidence type="ECO:0000313" key="6">
    <source>
        <dbReference type="Proteomes" id="UP000094960"/>
    </source>
</evidence>
<feature type="region of interest" description="Disordered" evidence="2">
    <location>
        <begin position="167"/>
        <end position="195"/>
    </location>
</feature>
<organism evidence="5 6">
    <name type="scientific">Streptomyces fodineus</name>
    <dbReference type="NCBI Taxonomy" id="1904616"/>
    <lineage>
        <taxon>Bacteria</taxon>
        <taxon>Bacillati</taxon>
        <taxon>Actinomycetota</taxon>
        <taxon>Actinomycetes</taxon>
        <taxon>Kitasatosporales</taxon>
        <taxon>Streptomycetaceae</taxon>
        <taxon>Streptomyces</taxon>
    </lineage>
</organism>
<dbReference type="SMART" id="SM01043">
    <property type="entry name" value="BTAD"/>
    <property type="match status" value="1"/>
</dbReference>
<dbReference type="EMBL" id="CP017248">
    <property type="protein sequence ID" value="AOR31034.1"/>
    <property type="molecule type" value="Genomic_DNA"/>
</dbReference>
<feature type="transmembrane region" description="Helical" evidence="3">
    <location>
        <begin position="110"/>
        <end position="135"/>
    </location>
</feature>
<evidence type="ECO:0000256" key="2">
    <source>
        <dbReference type="SAM" id="MobiDB-lite"/>
    </source>
</evidence>
<feature type="transmembrane region" description="Helical" evidence="3">
    <location>
        <begin position="65"/>
        <end position="86"/>
    </location>
</feature>
<feature type="compositionally biased region" description="Basic and acidic residues" evidence="2">
    <location>
        <begin position="662"/>
        <end position="680"/>
    </location>
</feature>
<feature type="region of interest" description="Disordered" evidence="2">
    <location>
        <begin position="634"/>
        <end position="680"/>
    </location>
</feature>
<keyword evidence="1" id="KW-0902">Two-component regulatory system</keyword>
<feature type="domain" description="LysM" evidence="4">
    <location>
        <begin position="204"/>
        <end position="260"/>
    </location>
</feature>
<feature type="compositionally biased region" description="Low complexity" evidence="2">
    <location>
        <begin position="391"/>
        <end position="401"/>
    </location>
</feature>
<feature type="region of interest" description="Disordered" evidence="2">
    <location>
        <begin position="524"/>
        <end position="544"/>
    </location>
</feature>
<evidence type="ECO:0000256" key="3">
    <source>
        <dbReference type="SAM" id="Phobius"/>
    </source>
</evidence>
<dbReference type="Pfam" id="PF03704">
    <property type="entry name" value="BTAD"/>
    <property type="match status" value="1"/>
</dbReference>
<dbReference type="RefSeq" id="WP_069777682.1">
    <property type="nucleotide sequence ID" value="NZ_CP017248.1"/>
</dbReference>